<accession>A0A1H0QDE1</accession>
<sequence length="882" mass="94530">MSGRAEATTVITVRFTVFGGVSARVGGTTTEFGPTRLGALLGVLLVDAGRVVSADDLVERVLGEEPPPRARAMMRTWLTRLRQTLPGLVERDGAGYVLRVEPLEVDLHLFRHLVRSGRTADAVRLADAELLSTVDTPWARQLRAGFSDELLAARLDHADARLVRGEHAALVPELRALAAGRPLDERIAAQLIEALHGSGRAAEALRHFEVVRARLAAELGAEPSRHLTALHRRLQAASAPRQLPAAPKPFTGRAVELAELDQAPNGVVVITGTGGVGKTSLAVHWAHRAAERFPDGQLYVNLHGFGPSGAAVSPGDALLRFLAALDVPRAKVPHDLAGQSALLRDALADKRVLMLLDNATDAAQVEPLLPRTPHSHVVITSRTELKPAHAKTLPLGLLPPDDARELLAARIGHDRARAEPDAVDTVVRRCARLPLALAVAGARAATQPEFPLAALADELADLDAFADDDDVTADLRSVFSHSCKALSADALRLFRLLGLMPGSDIGLAGAASLAGLPVARTGSLLGELATANLLDEPDPGRFTCHDLLRDYAAELALEGERDEALHRLLDHLALTGVEAGVAFTPTRHRPDTPRPAEGVVVTTFGSREEALAWLVTEHPTLMAAMAHGTPEQTWLIGWALADVLDRQWHHRDLLTSQQLAVAALERLDDTDGLGRTLINLGRAFGRLDRLDEAAAALRRAFDVYEGNPAGQAAALLNIAMLCPDDRITEAIEHTRRGLALYEECGDLYGQANALTGLAWGHIKIGAHRRAVEYAERVMPMWQAMEHVIGEGETWDNLGTAYLGLGEHGKAAEAYARSCALFRRGGDLPLEAAACDRLGDAHAAAGDAGQARRAWRRAIDLRSQAGLPADLVRAKLLRLQAEG</sequence>
<protein>
    <submittedName>
        <fullName evidence="8">DNA-binding transcriptional activator of the SARP family</fullName>
    </submittedName>
</protein>
<dbReference type="SMART" id="SM00028">
    <property type="entry name" value="TPR"/>
    <property type="match status" value="4"/>
</dbReference>
<evidence type="ECO:0000259" key="5">
    <source>
        <dbReference type="SMART" id="SM00382"/>
    </source>
</evidence>
<dbReference type="SMART" id="SM00382">
    <property type="entry name" value="AAA"/>
    <property type="match status" value="1"/>
</dbReference>
<gene>
    <name evidence="8" type="ORF">SAMN05421507_105416</name>
</gene>
<dbReference type="GO" id="GO:0000160">
    <property type="term" value="P:phosphorelay signal transduction system"/>
    <property type="evidence" value="ECO:0007669"/>
    <property type="project" value="InterPro"/>
</dbReference>
<evidence type="ECO:0000313" key="8">
    <source>
        <dbReference type="EMBL" id="SDP15075.1"/>
    </source>
</evidence>
<dbReference type="InterPro" id="IPR003593">
    <property type="entry name" value="AAA+_ATPase"/>
</dbReference>
<feature type="domain" description="Bacterial transcriptional activator" evidence="7">
    <location>
        <begin position="105"/>
        <end position="235"/>
    </location>
</feature>
<dbReference type="EMBL" id="FNIX01000005">
    <property type="protein sequence ID" value="SDP15075.1"/>
    <property type="molecule type" value="Genomic_DNA"/>
</dbReference>
<dbReference type="InterPro" id="IPR027417">
    <property type="entry name" value="P-loop_NTPase"/>
</dbReference>
<dbReference type="InterPro" id="IPR011990">
    <property type="entry name" value="TPR-like_helical_dom_sf"/>
</dbReference>
<reference evidence="9" key="1">
    <citation type="submission" date="2016-10" db="EMBL/GenBank/DDBJ databases">
        <authorList>
            <person name="Varghese N."/>
            <person name="Submissions S."/>
        </authorList>
    </citation>
    <scope>NUCLEOTIDE SEQUENCE [LARGE SCALE GENOMIC DNA]</scope>
    <source>
        <strain evidence="9">CGMCC 4.6609</strain>
    </source>
</reference>
<dbReference type="InterPro" id="IPR001867">
    <property type="entry name" value="OmpR/PhoB-type_DNA-bd"/>
</dbReference>
<feature type="domain" description="AAA+ ATPase" evidence="5">
    <location>
        <begin position="264"/>
        <end position="401"/>
    </location>
</feature>
<evidence type="ECO:0000259" key="7">
    <source>
        <dbReference type="SMART" id="SM01043"/>
    </source>
</evidence>
<dbReference type="InterPro" id="IPR005158">
    <property type="entry name" value="BTAD"/>
</dbReference>
<evidence type="ECO:0000256" key="4">
    <source>
        <dbReference type="ARBA" id="ARBA00023163"/>
    </source>
</evidence>
<dbReference type="Gene3D" id="1.25.40.10">
    <property type="entry name" value="Tetratricopeptide repeat domain"/>
    <property type="match status" value="2"/>
</dbReference>
<keyword evidence="4" id="KW-0804">Transcription</keyword>
<dbReference type="SUPFAM" id="SSF52540">
    <property type="entry name" value="P-loop containing nucleoside triphosphate hydrolases"/>
    <property type="match status" value="1"/>
</dbReference>
<dbReference type="InterPro" id="IPR019734">
    <property type="entry name" value="TPR_rpt"/>
</dbReference>
<dbReference type="Pfam" id="PF13181">
    <property type="entry name" value="TPR_8"/>
    <property type="match status" value="2"/>
</dbReference>
<evidence type="ECO:0000256" key="1">
    <source>
        <dbReference type="ARBA" id="ARBA00005820"/>
    </source>
</evidence>
<dbReference type="AlphaFoldDB" id="A0A1H0QDE1"/>
<dbReference type="GO" id="GO:0006355">
    <property type="term" value="P:regulation of DNA-templated transcription"/>
    <property type="evidence" value="ECO:0007669"/>
    <property type="project" value="InterPro"/>
</dbReference>
<dbReference type="InterPro" id="IPR051677">
    <property type="entry name" value="AfsR-DnrI-RedD_regulator"/>
</dbReference>
<dbReference type="CDD" id="cd15831">
    <property type="entry name" value="BTAD"/>
    <property type="match status" value="1"/>
</dbReference>
<keyword evidence="3 8" id="KW-0238">DNA-binding</keyword>
<evidence type="ECO:0000259" key="6">
    <source>
        <dbReference type="SMART" id="SM00862"/>
    </source>
</evidence>
<dbReference type="GO" id="GO:0003677">
    <property type="term" value="F:DNA binding"/>
    <property type="evidence" value="ECO:0007669"/>
    <property type="project" value="UniProtKB-KW"/>
</dbReference>
<dbReference type="PANTHER" id="PTHR35807">
    <property type="entry name" value="TRANSCRIPTIONAL REGULATOR REDD-RELATED"/>
    <property type="match status" value="1"/>
</dbReference>
<organism evidence="8 9">
    <name type="scientific">Lentzea jiangxiensis</name>
    <dbReference type="NCBI Taxonomy" id="641025"/>
    <lineage>
        <taxon>Bacteria</taxon>
        <taxon>Bacillati</taxon>
        <taxon>Actinomycetota</taxon>
        <taxon>Actinomycetes</taxon>
        <taxon>Pseudonocardiales</taxon>
        <taxon>Pseudonocardiaceae</taxon>
        <taxon>Lentzea</taxon>
    </lineage>
</organism>
<dbReference type="SMART" id="SM00862">
    <property type="entry name" value="Trans_reg_C"/>
    <property type="match status" value="1"/>
</dbReference>
<dbReference type="Pfam" id="PF03704">
    <property type="entry name" value="BTAD"/>
    <property type="match status" value="1"/>
</dbReference>
<dbReference type="PANTHER" id="PTHR35807:SF1">
    <property type="entry name" value="TRANSCRIPTIONAL REGULATOR REDD"/>
    <property type="match status" value="1"/>
</dbReference>
<dbReference type="SUPFAM" id="SSF48452">
    <property type="entry name" value="TPR-like"/>
    <property type="match status" value="2"/>
</dbReference>
<dbReference type="PRINTS" id="PR00364">
    <property type="entry name" value="DISEASERSIST"/>
</dbReference>
<evidence type="ECO:0000256" key="2">
    <source>
        <dbReference type="ARBA" id="ARBA00023015"/>
    </source>
</evidence>
<keyword evidence="2" id="KW-0805">Transcription regulation</keyword>
<evidence type="ECO:0000256" key="3">
    <source>
        <dbReference type="ARBA" id="ARBA00023125"/>
    </source>
</evidence>
<dbReference type="SMART" id="SM01043">
    <property type="entry name" value="BTAD"/>
    <property type="match status" value="1"/>
</dbReference>
<dbReference type="InterPro" id="IPR016032">
    <property type="entry name" value="Sig_transdc_resp-reg_C-effctor"/>
</dbReference>
<dbReference type="GO" id="GO:0043531">
    <property type="term" value="F:ADP binding"/>
    <property type="evidence" value="ECO:0007669"/>
    <property type="project" value="InterPro"/>
</dbReference>
<feature type="domain" description="OmpR/PhoB-type" evidence="6">
    <location>
        <begin position="27"/>
        <end position="98"/>
    </location>
</feature>
<comment type="similarity">
    <text evidence="1">Belongs to the AfsR/DnrI/RedD regulatory family.</text>
</comment>
<dbReference type="STRING" id="641025.SAMN05421507_105416"/>
<dbReference type="Gene3D" id="1.10.10.10">
    <property type="entry name" value="Winged helix-like DNA-binding domain superfamily/Winged helix DNA-binding domain"/>
    <property type="match status" value="1"/>
</dbReference>
<proteinExistence type="inferred from homology"/>
<dbReference type="Proteomes" id="UP000199691">
    <property type="component" value="Unassembled WGS sequence"/>
</dbReference>
<dbReference type="SUPFAM" id="SSF46894">
    <property type="entry name" value="C-terminal effector domain of the bipartite response regulators"/>
    <property type="match status" value="1"/>
</dbReference>
<keyword evidence="9" id="KW-1185">Reference proteome</keyword>
<evidence type="ECO:0000313" key="9">
    <source>
        <dbReference type="Proteomes" id="UP000199691"/>
    </source>
</evidence>
<dbReference type="InterPro" id="IPR036388">
    <property type="entry name" value="WH-like_DNA-bd_sf"/>
</dbReference>
<name>A0A1H0QDE1_9PSEU</name>